<dbReference type="EMBL" id="JADJMS010000008">
    <property type="protein sequence ID" value="MBK7414364.1"/>
    <property type="molecule type" value="Genomic_DNA"/>
</dbReference>
<dbReference type="Proteomes" id="UP000739411">
    <property type="component" value="Unassembled WGS sequence"/>
</dbReference>
<sequence>MRRCTRGDTPPPLPAQAQPPAVSSFVDIGGSVTYRQRIALPPDAILTVRVQDTSRADAKARTLAEQTIELGGQQVPINFQLTVDRDLIGKKARLTLAARIERRGKLLFINDQSYPVKLIDGKSHSEMILRQVGAARGR</sequence>
<dbReference type="PANTHER" id="PTHR38013:SF1">
    <property type="entry name" value="GLYCOPROTEIN_POLYSACCHARIDE METABOLISM"/>
    <property type="match status" value="1"/>
</dbReference>
<dbReference type="InterPro" id="IPR039366">
    <property type="entry name" value="Pilotin"/>
</dbReference>
<evidence type="ECO:0000313" key="3">
    <source>
        <dbReference type="Proteomes" id="UP000739411"/>
    </source>
</evidence>
<keyword evidence="2" id="KW-0449">Lipoprotein</keyword>
<dbReference type="AlphaFoldDB" id="A0A935MSC0"/>
<evidence type="ECO:0000313" key="2">
    <source>
        <dbReference type="EMBL" id="MBK7414364.1"/>
    </source>
</evidence>
<gene>
    <name evidence="2" type="ORF">IPJ38_03835</name>
</gene>
<evidence type="ECO:0000256" key="1">
    <source>
        <dbReference type="SAM" id="MobiDB-lite"/>
    </source>
</evidence>
<protein>
    <submittedName>
        <fullName evidence="2">YbaY family lipoprotein</fullName>
    </submittedName>
</protein>
<dbReference type="PANTHER" id="PTHR38013">
    <property type="entry name" value="GLYCOPROTEIN/POLYSACCHARIDE METABOLISM"/>
    <property type="match status" value="1"/>
</dbReference>
<dbReference type="InterPro" id="IPR053196">
    <property type="entry name" value="Lipoprotein_YbaY-like"/>
</dbReference>
<name>A0A935MSC0_9RHOO</name>
<proteinExistence type="predicted"/>
<organism evidence="2 3">
    <name type="scientific">Candidatus Dechloromonas phosphorivorans</name>
    <dbReference type="NCBI Taxonomy" id="2899244"/>
    <lineage>
        <taxon>Bacteria</taxon>
        <taxon>Pseudomonadati</taxon>
        <taxon>Pseudomonadota</taxon>
        <taxon>Betaproteobacteria</taxon>
        <taxon>Rhodocyclales</taxon>
        <taxon>Azonexaceae</taxon>
        <taxon>Dechloromonas</taxon>
    </lineage>
</organism>
<comment type="caution">
    <text evidence="2">The sequence shown here is derived from an EMBL/GenBank/DDBJ whole genome shotgun (WGS) entry which is preliminary data.</text>
</comment>
<feature type="region of interest" description="Disordered" evidence="1">
    <location>
        <begin position="1"/>
        <end position="21"/>
    </location>
</feature>
<reference evidence="2 3" key="1">
    <citation type="submission" date="2020-10" db="EMBL/GenBank/DDBJ databases">
        <title>Connecting structure to function with the recovery of over 1000 high-quality activated sludge metagenome-assembled genomes encoding full-length rRNA genes using long-read sequencing.</title>
        <authorList>
            <person name="Singleton C.M."/>
            <person name="Petriglieri F."/>
            <person name="Kristensen J.M."/>
            <person name="Kirkegaard R.H."/>
            <person name="Michaelsen T.Y."/>
            <person name="Andersen M.H."/>
            <person name="Karst S.M."/>
            <person name="Dueholm M.S."/>
            <person name="Nielsen P.H."/>
            <person name="Albertsen M."/>
        </authorList>
    </citation>
    <scope>NUCLEOTIDE SEQUENCE [LARGE SCALE GENOMIC DNA]</scope>
    <source>
        <strain evidence="2">EsbW_18-Q3-R4-48_BATAC.463</strain>
    </source>
</reference>
<accession>A0A935MSC0</accession>
<dbReference type="Pfam" id="PF09619">
    <property type="entry name" value="YscW"/>
    <property type="match status" value="1"/>
</dbReference>